<evidence type="ECO:0000256" key="7">
    <source>
        <dbReference type="RuleBase" id="RU000394"/>
    </source>
</evidence>
<dbReference type="Gene3D" id="3.40.850.10">
    <property type="entry name" value="Kinesin motor domain"/>
    <property type="match status" value="1"/>
</dbReference>
<dbReference type="OMA" id="QRDITHR"/>
<dbReference type="PANTHER" id="PTHR47971">
    <property type="entry name" value="KINESIN-RELATED PROTEIN 6"/>
    <property type="match status" value="1"/>
</dbReference>
<dbReference type="InterPro" id="IPR027417">
    <property type="entry name" value="P-loop_NTPase"/>
</dbReference>
<feature type="compositionally biased region" description="Polar residues" evidence="8">
    <location>
        <begin position="487"/>
        <end position="500"/>
    </location>
</feature>
<dbReference type="InterPro" id="IPR019821">
    <property type="entry name" value="Kinesin_motor_CS"/>
</dbReference>
<feature type="compositionally biased region" description="Basic and acidic residues" evidence="8">
    <location>
        <begin position="476"/>
        <end position="486"/>
    </location>
</feature>
<evidence type="ECO:0000256" key="6">
    <source>
        <dbReference type="PROSITE-ProRule" id="PRU00283"/>
    </source>
</evidence>
<dbReference type="SMART" id="SM00129">
    <property type="entry name" value="KISc"/>
    <property type="match status" value="1"/>
</dbReference>
<dbReference type="PROSITE" id="PS00411">
    <property type="entry name" value="KINESIN_MOTOR_1"/>
    <property type="match status" value="1"/>
</dbReference>
<sequence>MAPPQNTSQTLEEYLKSKNKAPQPPPTQPSAVSTNSDLNQRIRVCVRKRPLSKREIRAGETDIAPVAGRRTILINAPKTKVDLTRYTDQHSFTFDDVFDENISNDDIYRRTAYPLVDYIFSGGKATCFAYGQTGSGKTYTMLDVHHGLYVRAAHDIFDMLGQSRHQHLSAWIGFYEIYQGQLYDLLNQRHRLIPRDDGHSNVVIAGLREFPINDVDRLMEVFEFGNQARSTGKTGANNNSSRSHAVLQVLLKTKKKHAIHGKLSFIDLAGSERGADRGDANSKARMEGAEINKSLLALKECIRALDQDQRHTPFRGSKLTQVLRDSFVGNSRTCMIATISPNNSNSEHTLNTLRYADRVKELKGESDPRLQAGQVAPFYHDDSPDYDEENKDETQSNGGYSEMGVWENDQAENLLEVDFPMEASNHALGTPQAHQRQEVQANQNRDHYMRRLSSPPEDIYHSATEDPFSSTPVGSHEVEETSKKVDMQSTSAHTTPSASFSGAMHEPTVEHIRDFIKLHRAQIKELEECTRLEKKMIAKLSLTVSSHADFQEETANKASVAEDHNKIVQLYEDYLNEVEDILERKSACVEMLGERVKSELGDEEDDGDHGRSLYE</sequence>
<dbReference type="Proteomes" id="UP000242180">
    <property type="component" value="Unassembled WGS sequence"/>
</dbReference>
<dbReference type="GO" id="GO:0007018">
    <property type="term" value="P:microtubule-based movement"/>
    <property type="evidence" value="ECO:0007669"/>
    <property type="project" value="InterPro"/>
</dbReference>
<dbReference type="OrthoDB" id="3176171at2759"/>
<dbReference type="STRING" id="13706.A0A1X2HHP5"/>
<evidence type="ECO:0000256" key="2">
    <source>
        <dbReference type="ARBA" id="ARBA00022741"/>
    </source>
</evidence>
<keyword evidence="4 6" id="KW-0505">Motor protein</keyword>
<feature type="region of interest" description="Disordered" evidence="8">
    <location>
        <begin position="363"/>
        <end position="401"/>
    </location>
</feature>
<feature type="binding site" evidence="6">
    <location>
        <begin position="131"/>
        <end position="138"/>
    </location>
    <ligand>
        <name>ATP</name>
        <dbReference type="ChEBI" id="CHEBI:30616"/>
    </ligand>
</feature>
<keyword evidence="10" id="KW-0378">Hydrolase</keyword>
<dbReference type="GO" id="GO:0005524">
    <property type="term" value="F:ATP binding"/>
    <property type="evidence" value="ECO:0007669"/>
    <property type="project" value="UniProtKB-UniRule"/>
</dbReference>
<evidence type="ECO:0000256" key="5">
    <source>
        <dbReference type="ARBA" id="ARBA00061030"/>
    </source>
</evidence>
<dbReference type="GO" id="GO:0005874">
    <property type="term" value="C:microtubule"/>
    <property type="evidence" value="ECO:0007669"/>
    <property type="project" value="UniProtKB-KW"/>
</dbReference>
<comment type="similarity">
    <text evidence="5">Belongs to the TRAFAC class myosin-kinesin ATPase superfamily. Kinesin family. KIN-13 subfamily.</text>
</comment>
<evidence type="ECO:0000313" key="11">
    <source>
        <dbReference type="Proteomes" id="UP000242180"/>
    </source>
</evidence>
<evidence type="ECO:0000256" key="1">
    <source>
        <dbReference type="ARBA" id="ARBA00022701"/>
    </source>
</evidence>
<dbReference type="PROSITE" id="PS50067">
    <property type="entry name" value="KINESIN_MOTOR_2"/>
    <property type="match status" value="1"/>
</dbReference>
<dbReference type="InParanoid" id="A0A1X2HHP5"/>
<dbReference type="SUPFAM" id="SSF52540">
    <property type="entry name" value="P-loop containing nucleoside triphosphate hydrolases"/>
    <property type="match status" value="1"/>
</dbReference>
<dbReference type="FunFam" id="3.40.850.10:FF:000012">
    <property type="entry name" value="Kinesin-like protein"/>
    <property type="match status" value="1"/>
</dbReference>
<dbReference type="AlphaFoldDB" id="A0A1X2HHP5"/>
<gene>
    <name evidence="10" type="ORF">BCR43DRAFT_197533</name>
</gene>
<feature type="compositionally biased region" description="Polar residues" evidence="8">
    <location>
        <begin position="1"/>
        <end position="11"/>
    </location>
</feature>
<protein>
    <recommendedName>
        <fullName evidence="7">Kinesin-like protein</fullName>
    </recommendedName>
</protein>
<keyword evidence="2 6" id="KW-0547">Nucleotide-binding</keyword>
<dbReference type="GO" id="GO:0007019">
    <property type="term" value="P:microtubule depolymerization"/>
    <property type="evidence" value="ECO:0007669"/>
    <property type="project" value="TreeGrafter"/>
</dbReference>
<dbReference type="GO" id="GO:0016787">
    <property type="term" value="F:hydrolase activity"/>
    <property type="evidence" value="ECO:0007669"/>
    <property type="project" value="UniProtKB-KW"/>
</dbReference>
<name>A0A1X2HHP5_SYNRA</name>
<dbReference type="InterPro" id="IPR036961">
    <property type="entry name" value="Kinesin_motor_dom_sf"/>
</dbReference>
<dbReference type="GO" id="GO:0003777">
    <property type="term" value="F:microtubule motor activity"/>
    <property type="evidence" value="ECO:0007669"/>
    <property type="project" value="InterPro"/>
</dbReference>
<accession>A0A1X2HHP5</accession>
<keyword evidence="3 6" id="KW-0067">ATP-binding</keyword>
<dbReference type="GO" id="GO:0008017">
    <property type="term" value="F:microtubule binding"/>
    <property type="evidence" value="ECO:0007669"/>
    <property type="project" value="InterPro"/>
</dbReference>
<feature type="compositionally biased region" description="Polar residues" evidence="8">
    <location>
        <begin position="29"/>
        <end position="39"/>
    </location>
</feature>
<dbReference type="EMBL" id="MCGN01000003">
    <property type="protein sequence ID" value="ORY98559.1"/>
    <property type="molecule type" value="Genomic_DNA"/>
</dbReference>
<dbReference type="InterPro" id="IPR001752">
    <property type="entry name" value="Kinesin_motor_dom"/>
</dbReference>
<keyword evidence="11" id="KW-1185">Reference proteome</keyword>
<keyword evidence="1 7" id="KW-0493">Microtubule</keyword>
<feature type="region of interest" description="Disordered" evidence="8">
    <location>
        <begin position="452"/>
        <end position="503"/>
    </location>
</feature>
<dbReference type="PANTHER" id="PTHR47971:SF20">
    <property type="entry name" value="KINESIN-LIKE PROTEIN KIF24"/>
    <property type="match status" value="1"/>
</dbReference>
<evidence type="ECO:0000256" key="4">
    <source>
        <dbReference type="ARBA" id="ARBA00023175"/>
    </source>
</evidence>
<feature type="region of interest" description="Disordered" evidence="8">
    <location>
        <begin position="594"/>
        <end position="615"/>
    </location>
</feature>
<dbReference type="Pfam" id="PF00225">
    <property type="entry name" value="Kinesin"/>
    <property type="match status" value="1"/>
</dbReference>
<dbReference type="InterPro" id="IPR027640">
    <property type="entry name" value="Kinesin-like_fam"/>
</dbReference>
<feature type="region of interest" description="Disordered" evidence="8">
    <location>
        <begin position="1"/>
        <end position="39"/>
    </location>
</feature>
<evidence type="ECO:0000259" key="9">
    <source>
        <dbReference type="PROSITE" id="PS50067"/>
    </source>
</evidence>
<evidence type="ECO:0000256" key="8">
    <source>
        <dbReference type="SAM" id="MobiDB-lite"/>
    </source>
</evidence>
<dbReference type="CDD" id="cd01367">
    <property type="entry name" value="KISc_KIF2_like"/>
    <property type="match status" value="1"/>
</dbReference>
<reference evidence="10 11" key="1">
    <citation type="submission" date="2016-07" db="EMBL/GenBank/DDBJ databases">
        <title>Pervasive Adenine N6-methylation of Active Genes in Fungi.</title>
        <authorList>
            <consortium name="DOE Joint Genome Institute"/>
            <person name="Mondo S.J."/>
            <person name="Dannebaum R.O."/>
            <person name="Kuo R.C."/>
            <person name="Labutti K."/>
            <person name="Haridas S."/>
            <person name="Kuo A."/>
            <person name="Salamov A."/>
            <person name="Ahrendt S.R."/>
            <person name="Lipzen A."/>
            <person name="Sullivan W."/>
            <person name="Andreopoulos W.B."/>
            <person name="Clum A."/>
            <person name="Lindquist E."/>
            <person name="Daum C."/>
            <person name="Ramamoorthy G.K."/>
            <person name="Gryganskyi A."/>
            <person name="Culley D."/>
            <person name="Magnuson J.K."/>
            <person name="James T.Y."/>
            <person name="O'Malley M.A."/>
            <person name="Stajich J.E."/>
            <person name="Spatafora J.W."/>
            <person name="Visel A."/>
            <person name="Grigoriev I.V."/>
        </authorList>
    </citation>
    <scope>NUCLEOTIDE SEQUENCE [LARGE SCALE GENOMIC DNA]</scope>
    <source>
        <strain evidence="10 11">NRRL 2496</strain>
    </source>
</reference>
<feature type="domain" description="Kinesin motor" evidence="9">
    <location>
        <begin position="41"/>
        <end position="362"/>
    </location>
</feature>
<comment type="caution">
    <text evidence="10">The sequence shown here is derived from an EMBL/GenBank/DDBJ whole genome shotgun (WGS) entry which is preliminary data.</text>
</comment>
<evidence type="ECO:0000256" key="3">
    <source>
        <dbReference type="ARBA" id="ARBA00022840"/>
    </source>
</evidence>
<dbReference type="PRINTS" id="PR00380">
    <property type="entry name" value="KINESINHEAVY"/>
</dbReference>
<proteinExistence type="inferred from homology"/>
<organism evidence="10 11">
    <name type="scientific">Syncephalastrum racemosum</name>
    <name type="common">Filamentous fungus</name>
    <dbReference type="NCBI Taxonomy" id="13706"/>
    <lineage>
        <taxon>Eukaryota</taxon>
        <taxon>Fungi</taxon>
        <taxon>Fungi incertae sedis</taxon>
        <taxon>Mucoromycota</taxon>
        <taxon>Mucoromycotina</taxon>
        <taxon>Mucoromycetes</taxon>
        <taxon>Mucorales</taxon>
        <taxon>Syncephalastraceae</taxon>
        <taxon>Syncephalastrum</taxon>
    </lineage>
</organism>
<evidence type="ECO:0000313" key="10">
    <source>
        <dbReference type="EMBL" id="ORY98559.1"/>
    </source>
</evidence>